<dbReference type="PANTHER" id="PTHR35046:SF26">
    <property type="entry name" value="RNA-DIRECTED DNA POLYMERASE"/>
    <property type="match status" value="1"/>
</dbReference>
<dbReference type="PROSITE" id="PS50994">
    <property type="entry name" value="INTEGRASE"/>
    <property type="match status" value="1"/>
</dbReference>
<reference evidence="2 3" key="1">
    <citation type="journal article" date="2014" name="PLoS ONE">
        <title>Global Analysis of Gene Expression Profiles in Physic Nut (Jatropha curcas L.) Seedlings Exposed to Salt Stress.</title>
        <authorList>
            <person name="Zhang L."/>
            <person name="Zhang C."/>
            <person name="Wu P."/>
            <person name="Chen Y."/>
            <person name="Li M."/>
            <person name="Jiang H."/>
            <person name="Wu G."/>
        </authorList>
    </citation>
    <scope>NUCLEOTIDE SEQUENCE [LARGE SCALE GENOMIC DNA]</scope>
    <source>
        <strain evidence="3">cv. GZQX0401</strain>
        <tissue evidence="2">Young leaves</tissue>
    </source>
</reference>
<organism evidence="2 3">
    <name type="scientific">Jatropha curcas</name>
    <name type="common">Barbados nut</name>
    <dbReference type="NCBI Taxonomy" id="180498"/>
    <lineage>
        <taxon>Eukaryota</taxon>
        <taxon>Viridiplantae</taxon>
        <taxon>Streptophyta</taxon>
        <taxon>Embryophyta</taxon>
        <taxon>Tracheophyta</taxon>
        <taxon>Spermatophyta</taxon>
        <taxon>Magnoliopsida</taxon>
        <taxon>eudicotyledons</taxon>
        <taxon>Gunneridae</taxon>
        <taxon>Pentapetalae</taxon>
        <taxon>rosids</taxon>
        <taxon>fabids</taxon>
        <taxon>Malpighiales</taxon>
        <taxon>Euphorbiaceae</taxon>
        <taxon>Crotonoideae</taxon>
        <taxon>Jatropheae</taxon>
        <taxon>Jatropha</taxon>
    </lineage>
</organism>
<name>A0A067LEN4_JATCU</name>
<dbReference type="SUPFAM" id="SSF53098">
    <property type="entry name" value="Ribonuclease H-like"/>
    <property type="match status" value="1"/>
</dbReference>
<dbReference type="Proteomes" id="UP000027138">
    <property type="component" value="Unassembled WGS sequence"/>
</dbReference>
<dbReference type="Pfam" id="PF17921">
    <property type="entry name" value="Integrase_H2C2"/>
    <property type="match status" value="1"/>
</dbReference>
<dbReference type="OrthoDB" id="2013610at2759"/>
<dbReference type="Gene3D" id="1.10.340.70">
    <property type="match status" value="1"/>
</dbReference>
<dbReference type="AlphaFoldDB" id="A0A067LEN4"/>
<gene>
    <name evidence="2" type="ORF">JCGZ_24323</name>
</gene>
<dbReference type="InterPro" id="IPR012337">
    <property type="entry name" value="RNaseH-like_sf"/>
</dbReference>
<dbReference type="InterPro" id="IPR001584">
    <property type="entry name" value="Integrase_cat-core"/>
</dbReference>
<dbReference type="InterPro" id="IPR041588">
    <property type="entry name" value="Integrase_H2C2"/>
</dbReference>
<dbReference type="GO" id="GO:0015074">
    <property type="term" value="P:DNA integration"/>
    <property type="evidence" value="ECO:0007669"/>
    <property type="project" value="InterPro"/>
</dbReference>
<dbReference type="EMBL" id="KK914294">
    <property type="protein sequence ID" value="KDP42549.1"/>
    <property type="molecule type" value="Genomic_DNA"/>
</dbReference>
<evidence type="ECO:0000259" key="1">
    <source>
        <dbReference type="PROSITE" id="PS50994"/>
    </source>
</evidence>
<protein>
    <recommendedName>
        <fullName evidence="1">Integrase catalytic domain-containing protein</fullName>
    </recommendedName>
</protein>
<dbReference type="GO" id="GO:0003676">
    <property type="term" value="F:nucleic acid binding"/>
    <property type="evidence" value="ECO:0007669"/>
    <property type="project" value="InterPro"/>
</dbReference>
<dbReference type="FunFam" id="1.10.340.70:FF:000001">
    <property type="entry name" value="Retrovirus-related Pol polyprotein from transposon gypsy-like Protein"/>
    <property type="match status" value="1"/>
</dbReference>
<dbReference type="PANTHER" id="PTHR35046">
    <property type="entry name" value="ZINC KNUCKLE (CCHC-TYPE) FAMILY PROTEIN"/>
    <property type="match status" value="1"/>
</dbReference>
<dbReference type="InterPro" id="IPR036397">
    <property type="entry name" value="RNaseH_sf"/>
</dbReference>
<evidence type="ECO:0000313" key="3">
    <source>
        <dbReference type="Proteomes" id="UP000027138"/>
    </source>
</evidence>
<feature type="domain" description="Integrase catalytic" evidence="1">
    <location>
        <begin position="106"/>
        <end position="182"/>
    </location>
</feature>
<evidence type="ECO:0000313" key="2">
    <source>
        <dbReference type="EMBL" id="KDP42549.1"/>
    </source>
</evidence>
<accession>A0A067LEN4</accession>
<keyword evidence="3" id="KW-1185">Reference proteome</keyword>
<dbReference type="STRING" id="180498.A0A067LEN4"/>
<dbReference type="Gene3D" id="3.30.420.10">
    <property type="entry name" value="Ribonuclease H-like superfamily/Ribonuclease H"/>
    <property type="match status" value="1"/>
</dbReference>
<proteinExistence type="predicted"/>
<sequence length="182" mass="20453">MADSYITDILTAMKGTNPPRHYSLVHGQLFFKGRLVLPAASRWVPKLISEFHSTPTGGHSGAYRTYRRIASNFYWKGMMRTVQKQVAECLTCQQQKYEAQSPAGLLQPLPIPSLIWADISLDFITGLPKSNGFDCLMVVVDRLSKYAHFIPLRHPFTAKKVAAIFANEIIRLHGLPHSIISD</sequence>